<name>A0A5E7AGU1_PSEFL</name>
<evidence type="ECO:0000313" key="1">
    <source>
        <dbReference type="EMBL" id="VVN75161.1"/>
    </source>
</evidence>
<organism evidence="1 2">
    <name type="scientific">Pseudomonas fluorescens</name>
    <dbReference type="NCBI Taxonomy" id="294"/>
    <lineage>
        <taxon>Bacteria</taxon>
        <taxon>Pseudomonadati</taxon>
        <taxon>Pseudomonadota</taxon>
        <taxon>Gammaproteobacteria</taxon>
        <taxon>Pseudomonadales</taxon>
        <taxon>Pseudomonadaceae</taxon>
        <taxon>Pseudomonas</taxon>
    </lineage>
</organism>
<accession>A0A5E7AGU1</accession>
<reference evidence="1 2" key="1">
    <citation type="submission" date="2019-09" db="EMBL/GenBank/DDBJ databases">
        <authorList>
            <person name="Chandra G."/>
            <person name="Truman W A."/>
        </authorList>
    </citation>
    <scope>NUCLEOTIDE SEQUENCE [LARGE SCALE GENOMIC DNA]</scope>
    <source>
        <strain evidence="1">PS685</strain>
    </source>
</reference>
<dbReference type="Proteomes" id="UP000326437">
    <property type="component" value="Unassembled WGS sequence"/>
</dbReference>
<gene>
    <name evidence="1" type="ORF">PS685_05258</name>
</gene>
<dbReference type="AlphaFoldDB" id="A0A5E7AGU1"/>
<evidence type="ECO:0000313" key="2">
    <source>
        <dbReference type="Proteomes" id="UP000326437"/>
    </source>
</evidence>
<proteinExistence type="predicted"/>
<dbReference type="EMBL" id="CABVHO010000330">
    <property type="protein sequence ID" value="VVN75161.1"/>
    <property type="molecule type" value="Genomic_DNA"/>
</dbReference>
<protein>
    <submittedName>
        <fullName evidence="1">Uncharacterized protein</fullName>
    </submittedName>
</protein>
<sequence length="64" mass="6690">MWQAGAAKQLIARRRALFPGLVLGIQLQQGIGADVPVEGQGGEVALTISVFDIGMQLFMGHVGA</sequence>